<feature type="compositionally biased region" description="Basic and acidic residues" evidence="9">
    <location>
        <begin position="515"/>
        <end position="528"/>
    </location>
</feature>
<feature type="compositionally biased region" description="Acidic residues" evidence="9">
    <location>
        <begin position="536"/>
        <end position="549"/>
    </location>
</feature>
<dbReference type="SMART" id="SM00320">
    <property type="entry name" value="WD40"/>
    <property type="match status" value="4"/>
</dbReference>
<feature type="region of interest" description="Disordered" evidence="9">
    <location>
        <begin position="1"/>
        <end position="53"/>
    </location>
</feature>
<keyword evidence="3" id="KW-0698">rRNA processing</keyword>
<gene>
    <name evidence="11" type="ORF">EXIGLDRAFT_841562</name>
</gene>
<dbReference type="InterPro" id="IPR036322">
    <property type="entry name" value="WD40_repeat_dom_sf"/>
</dbReference>
<evidence type="ECO:0000256" key="5">
    <source>
        <dbReference type="ARBA" id="ARBA00022737"/>
    </source>
</evidence>
<dbReference type="GO" id="GO:0000462">
    <property type="term" value="P:maturation of SSU-rRNA from tricistronic rRNA transcript (SSU-rRNA, 5.8S rRNA, LSU-rRNA)"/>
    <property type="evidence" value="ECO:0007669"/>
    <property type="project" value="TreeGrafter"/>
</dbReference>
<dbReference type="Pfam" id="PF00400">
    <property type="entry name" value="WD40"/>
    <property type="match status" value="1"/>
</dbReference>
<dbReference type="Pfam" id="PF08149">
    <property type="entry name" value="BING4CT"/>
    <property type="match status" value="1"/>
</dbReference>
<keyword evidence="12" id="KW-1185">Reference proteome</keyword>
<organism evidence="11 12">
    <name type="scientific">Exidia glandulosa HHB12029</name>
    <dbReference type="NCBI Taxonomy" id="1314781"/>
    <lineage>
        <taxon>Eukaryota</taxon>
        <taxon>Fungi</taxon>
        <taxon>Dikarya</taxon>
        <taxon>Basidiomycota</taxon>
        <taxon>Agaricomycotina</taxon>
        <taxon>Agaricomycetes</taxon>
        <taxon>Auriculariales</taxon>
        <taxon>Exidiaceae</taxon>
        <taxon>Exidia</taxon>
    </lineage>
</organism>
<dbReference type="InParanoid" id="A0A165ZRU4"/>
<dbReference type="FunFam" id="2.130.10.10:FF:000378">
    <property type="entry name" value="U3 small nucleolar RNA-associated protein 7"/>
    <property type="match status" value="1"/>
</dbReference>
<reference evidence="11 12" key="1">
    <citation type="journal article" date="2016" name="Mol. Biol. Evol.">
        <title>Comparative Genomics of Early-Diverging Mushroom-Forming Fungi Provides Insights into the Origins of Lignocellulose Decay Capabilities.</title>
        <authorList>
            <person name="Nagy L.G."/>
            <person name="Riley R."/>
            <person name="Tritt A."/>
            <person name="Adam C."/>
            <person name="Daum C."/>
            <person name="Floudas D."/>
            <person name="Sun H."/>
            <person name="Yadav J.S."/>
            <person name="Pangilinan J."/>
            <person name="Larsson K.H."/>
            <person name="Matsuura K."/>
            <person name="Barry K."/>
            <person name="Labutti K."/>
            <person name="Kuo R."/>
            <person name="Ohm R.A."/>
            <person name="Bhattacharya S.S."/>
            <person name="Shirouzu T."/>
            <person name="Yoshinaga Y."/>
            <person name="Martin F.M."/>
            <person name="Grigoriev I.V."/>
            <person name="Hibbett D.S."/>
        </authorList>
    </citation>
    <scope>NUCLEOTIDE SEQUENCE [LARGE SCALE GENOMIC DNA]</scope>
    <source>
        <strain evidence="11 12">HHB12029</strain>
    </source>
</reference>
<dbReference type="FunCoup" id="A0A165ZRU4">
    <property type="interactions" value="981"/>
</dbReference>
<evidence type="ECO:0000256" key="9">
    <source>
        <dbReference type="SAM" id="MobiDB-lite"/>
    </source>
</evidence>
<dbReference type="PROSITE" id="PS50294">
    <property type="entry name" value="WD_REPEATS_REGION"/>
    <property type="match status" value="1"/>
</dbReference>
<accession>A0A165ZRU4</accession>
<dbReference type="PROSITE" id="PS50082">
    <property type="entry name" value="WD_REPEATS_2"/>
    <property type="match status" value="1"/>
</dbReference>
<sequence length="624" mass="69282">MDALVAKADALRPVSQKRPRSSSKRRKSTSDPSSSKNVDISEDKTAQSVLPHTRLPASLRAKGKEVDRTGRAYNHIGDKRLRAHLASQSLQNVRAKGLVDDLQDLLVPDEQENAGLRAEHELERTWRVTQDEIVKTVGGQAASGRREWKLDGGTYRSRYTRNGRHLAIVGKNGHVATFDWQSGTLHSEIQLRETCRDITFLQDHSMYAVAQSKHVYIYDQNGVELHRLASHVEPTRLEFLPYHWLLVSVGMPGYLKYQDTSTGQMLVEHRTKLGACHTMAQNPHNAVIHLGHQNGTVTLWTPNMPQPAVRLLAHMGPVSSLAVDPSHAGGRYMATSGADGRVKIWDCRNWKGCIREWSARGGPAELDFSARGHLGVASGGTVNVYGPQALFTPHTPPVQPPLYLTHPITTRPIASARFAPFTDSLLLGHAAGLSSILVPGSGEPQYDSREADPFEGRRARREREVRGLLDKVPADMITLDPEFVGAVAAEGTGVAEKEEEMGVAKSQRTPFARLPRAERLRAQGKADETEVQQSESSDDEEEDEGGDVDVDGKKEVLKKRKHKMRGRETALKKYLKKKRKNVVDPRTEALRAKLEAQRKARVLKEKKAAGAEEGKLSVLDRFRR</sequence>
<evidence type="ECO:0000256" key="3">
    <source>
        <dbReference type="ARBA" id="ARBA00022552"/>
    </source>
</evidence>
<evidence type="ECO:0000256" key="1">
    <source>
        <dbReference type="ARBA" id="ARBA00004099"/>
    </source>
</evidence>
<dbReference type="EMBL" id="KV426192">
    <property type="protein sequence ID" value="KZV85319.1"/>
    <property type="molecule type" value="Genomic_DNA"/>
</dbReference>
<comment type="subcellular location">
    <subcellularLocation>
        <location evidence="2">Nucleus</location>
        <location evidence="2">Nucleolus</location>
    </subcellularLocation>
</comment>
<dbReference type="SMART" id="SM01033">
    <property type="entry name" value="BING4CT"/>
    <property type="match status" value="1"/>
</dbReference>
<evidence type="ECO:0000256" key="2">
    <source>
        <dbReference type="ARBA" id="ARBA00004604"/>
    </source>
</evidence>
<evidence type="ECO:0000256" key="8">
    <source>
        <dbReference type="PROSITE-ProRule" id="PRU00221"/>
    </source>
</evidence>
<dbReference type="GO" id="GO:0030686">
    <property type="term" value="C:90S preribosome"/>
    <property type="evidence" value="ECO:0007669"/>
    <property type="project" value="TreeGrafter"/>
</dbReference>
<dbReference type="STRING" id="1314781.A0A165ZRU4"/>
<evidence type="ECO:0000313" key="12">
    <source>
        <dbReference type="Proteomes" id="UP000077266"/>
    </source>
</evidence>
<dbReference type="InterPro" id="IPR040315">
    <property type="entry name" value="WDR46/Utp7"/>
</dbReference>
<feature type="repeat" description="WD" evidence="8">
    <location>
        <begin position="311"/>
        <end position="346"/>
    </location>
</feature>
<dbReference type="AlphaFoldDB" id="A0A165ZRU4"/>
<keyword evidence="5" id="KW-0677">Repeat</keyword>
<dbReference type="InterPro" id="IPR015943">
    <property type="entry name" value="WD40/YVTN_repeat-like_dom_sf"/>
</dbReference>
<evidence type="ECO:0000256" key="6">
    <source>
        <dbReference type="ARBA" id="ARBA00023242"/>
    </source>
</evidence>
<comment type="function">
    <text evidence="1">Involved in nucleolar processing of pre-18S ribosomal RNA.</text>
</comment>
<keyword evidence="6" id="KW-0539">Nucleus</keyword>
<dbReference type="Gene3D" id="2.130.10.10">
    <property type="entry name" value="YVTN repeat-like/Quinoprotein amine dehydrogenase"/>
    <property type="match status" value="1"/>
</dbReference>
<dbReference type="PANTHER" id="PTHR14085:SF3">
    <property type="entry name" value="WD REPEAT-CONTAINING PROTEIN 46"/>
    <property type="match status" value="1"/>
</dbReference>
<name>A0A165ZRU4_EXIGL</name>
<evidence type="ECO:0000313" key="11">
    <source>
        <dbReference type="EMBL" id="KZV85319.1"/>
    </source>
</evidence>
<dbReference type="InterPro" id="IPR001680">
    <property type="entry name" value="WD40_rpt"/>
</dbReference>
<feature type="region of interest" description="Disordered" evidence="9">
    <location>
        <begin position="494"/>
        <end position="586"/>
    </location>
</feature>
<dbReference type="InterPro" id="IPR012952">
    <property type="entry name" value="BING4_C_dom"/>
</dbReference>
<feature type="region of interest" description="Disordered" evidence="9">
    <location>
        <begin position="600"/>
        <end position="624"/>
    </location>
</feature>
<feature type="compositionally biased region" description="Basic residues" evidence="9">
    <location>
        <begin position="556"/>
        <end position="565"/>
    </location>
</feature>
<dbReference type="GO" id="GO:0032040">
    <property type="term" value="C:small-subunit processome"/>
    <property type="evidence" value="ECO:0007669"/>
    <property type="project" value="TreeGrafter"/>
</dbReference>
<evidence type="ECO:0000259" key="10">
    <source>
        <dbReference type="SMART" id="SM01033"/>
    </source>
</evidence>
<keyword evidence="4 8" id="KW-0853">WD repeat</keyword>
<proteinExistence type="predicted"/>
<evidence type="ECO:0000256" key="7">
    <source>
        <dbReference type="ARBA" id="ARBA00076453"/>
    </source>
</evidence>
<dbReference type="OrthoDB" id="10251154at2759"/>
<dbReference type="Proteomes" id="UP000077266">
    <property type="component" value="Unassembled WGS sequence"/>
</dbReference>
<dbReference type="PANTHER" id="PTHR14085">
    <property type="entry name" value="WD-REPEAT PROTEIN BING4"/>
    <property type="match status" value="1"/>
</dbReference>
<feature type="compositionally biased region" description="Basic residues" evidence="9">
    <location>
        <begin position="15"/>
        <end position="27"/>
    </location>
</feature>
<protein>
    <recommendedName>
        <fullName evidence="7">U three protein 7</fullName>
    </recommendedName>
</protein>
<dbReference type="SUPFAM" id="SSF50978">
    <property type="entry name" value="WD40 repeat-like"/>
    <property type="match status" value="1"/>
</dbReference>
<feature type="domain" description="BING4 C-terminal" evidence="10">
    <location>
        <begin position="402"/>
        <end position="481"/>
    </location>
</feature>
<evidence type="ECO:0000256" key="4">
    <source>
        <dbReference type="ARBA" id="ARBA00022574"/>
    </source>
</evidence>